<evidence type="ECO:0000256" key="7">
    <source>
        <dbReference type="ARBA" id="ARBA00022801"/>
    </source>
</evidence>
<keyword evidence="12 15" id="KW-0472">Membrane</keyword>
<sequence>MPSLVWFGRAWRVGTDDFAFSSILHSILLSVCAAFVAHQVNITQVSFLDGCDNTSPALGHSMMWFVGVNMVSSVLFACTAVFSLRGGVFEVSKRKAVPFMLYINTACTAVIFMVACVCAKRAIFDAEIKYCKNAFTRHILCGAIVLNLFVVLLYVGPFLVAFDPSGSRVYHNSSDYVEVWWKRFRVFCCNRGKQSQGEDAYLDLAQVFANAFRGYDIVPSDIAAGILLLHGYQLRSRRLIAGTVNYGPNPKGYHERLSSQAMPALRLTHEQRAWVRELQEYSRFFIASYGWLLFEFQHLGTGLARLCCLDPCMYCRHHPGQHIGQRCFCDVTALLHETGLSEEDLLLTSWNNGVFEPVHYVAYDENSDAVVIAIRGSMSIEDCITDFSALPFPLMLQDTPPGVPSSEYYAHGGMVRCAHYVLENLCNHGILQQIVRGRFVGKKLVVLGHSLGAGVALVLSAILWSDHVELRNRLRCLAYAPPGGTVSKALMEYQRDFVAAACMGYDIVPRLAQHTFDSFREAIFDVLAASCMNKNIIFMNILRTVKISKDFHPFTSPESQGRRSAESTSYRELLRHTPCTPTRETQKLYNCSRMIHFIKVVEVCTPSWCIPGCWRYNEEVYIPVVCDFEAVQVVLASPTMLVDHFPDRLYRVMQRSMEQLDRGELDRFYADNLSDLAPCLQDAPMHYVGRRLPT</sequence>
<evidence type="ECO:0000256" key="6">
    <source>
        <dbReference type="ARBA" id="ARBA00022723"/>
    </source>
</evidence>
<evidence type="ECO:0000256" key="4">
    <source>
        <dbReference type="ARBA" id="ARBA00022553"/>
    </source>
</evidence>
<feature type="transmembrane region" description="Helical" evidence="15">
    <location>
        <begin position="139"/>
        <end position="162"/>
    </location>
</feature>
<keyword evidence="9" id="KW-0442">Lipid degradation</keyword>
<dbReference type="GO" id="GO:0016042">
    <property type="term" value="P:lipid catabolic process"/>
    <property type="evidence" value="ECO:0007669"/>
    <property type="project" value="UniProtKB-KW"/>
</dbReference>
<evidence type="ECO:0000256" key="11">
    <source>
        <dbReference type="ARBA" id="ARBA00023098"/>
    </source>
</evidence>
<dbReference type="GO" id="GO:0016298">
    <property type="term" value="F:lipase activity"/>
    <property type="evidence" value="ECO:0007669"/>
    <property type="project" value="TreeGrafter"/>
</dbReference>
<dbReference type="Pfam" id="PF01764">
    <property type="entry name" value="Lipase_3"/>
    <property type="match status" value="1"/>
</dbReference>
<dbReference type="Gene3D" id="3.40.50.1820">
    <property type="entry name" value="alpha/beta hydrolase"/>
    <property type="match status" value="1"/>
</dbReference>
<dbReference type="AlphaFoldDB" id="A0A836IXJ5"/>
<dbReference type="PANTHER" id="PTHR45792">
    <property type="entry name" value="DIACYLGLYCEROL LIPASE HOMOLOG-RELATED"/>
    <property type="match status" value="1"/>
</dbReference>
<organism evidence="17 18">
    <name type="scientific">Porcisia hertigi</name>
    <dbReference type="NCBI Taxonomy" id="2761500"/>
    <lineage>
        <taxon>Eukaryota</taxon>
        <taxon>Discoba</taxon>
        <taxon>Euglenozoa</taxon>
        <taxon>Kinetoplastea</taxon>
        <taxon>Metakinetoplastina</taxon>
        <taxon>Trypanosomatida</taxon>
        <taxon>Trypanosomatidae</taxon>
        <taxon>Leishmaniinae</taxon>
        <taxon>Porcisia</taxon>
    </lineage>
</organism>
<dbReference type="OrthoDB" id="438440at2759"/>
<comment type="catalytic activity">
    <reaction evidence="13">
        <text>a 1,2-diacyl-sn-glycerol + H2O = a 2-acylglycerol + a fatty acid + H(+)</text>
        <dbReference type="Rhea" id="RHEA:33275"/>
        <dbReference type="ChEBI" id="CHEBI:15377"/>
        <dbReference type="ChEBI" id="CHEBI:15378"/>
        <dbReference type="ChEBI" id="CHEBI:17389"/>
        <dbReference type="ChEBI" id="CHEBI:17815"/>
        <dbReference type="ChEBI" id="CHEBI:28868"/>
        <dbReference type="EC" id="3.1.1.116"/>
    </reaction>
    <physiologicalReaction direction="left-to-right" evidence="13">
        <dbReference type="Rhea" id="RHEA:33276"/>
    </physiologicalReaction>
</comment>
<dbReference type="Proteomes" id="UP000674318">
    <property type="component" value="Unassembled WGS sequence"/>
</dbReference>
<comment type="cofactor">
    <cofactor evidence="1">
        <name>Ca(2+)</name>
        <dbReference type="ChEBI" id="CHEBI:29108"/>
    </cofactor>
</comment>
<evidence type="ECO:0000256" key="5">
    <source>
        <dbReference type="ARBA" id="ARBA00022692"/>
    </source>
</evidence>
<dbReference type="InterPro" id="IPR052214">
    <property type="entry name" value="DAG_Lipase-Related"/>
</dbReference>
<dbReference type="PANTHER" id="PTHR45792:SF8">
    <property type="entry name" value="DIACYLGLYCEROL LIPASE-ALPHA"/>
    <property type="match status" value="1"/>
</dbReference>
<dbReference type="EMBL" id="JAFJZO010000018">
    <property type="protein sequence ID" value="KAG5507550.1"/>
    <property type="molecule type" value="Genomic_DNA"/>
</dbReference>
<evidence type="ECO:0000256" key="2">
    <source>
        <dbReference type="ARBA" id="ARBA00004651"/>
    </source>
</evidence>
<keyword evidence="10 15" id="KW-1133">Transmembrane helix</keyword>
<keyword evidence="3" id="KW-1003">Cell membrane</keyword>
<feature type="domain" description="Fungal lipase-type" evidence="16">
    <location>
        <begin position="371"/>
        <end position="513"/>
    </location>
</feature>
<gene>
    <name evidence="17" type="ORF">JKF63_06499</name>
</gene>
<keyword evidence="7" id="KW-0378">Hydrolase</keyword>
<dbReference type="GO" id="GO:0046872">
    <property type="term" value="F:metal ion binding"/>
    <property type="evidence" value="ECO:0007669"/>
    <property type="project" value="UniProtKB-KW"/>
</dbReference>
<accession>A0A836IXJ5</accession>
<feature type="transmembrane region" description="Helical" evidence="15">
    <location>
        <begin position="20"/>
        <end position="42"/>
    </location>
</feature>
<evidence type="ECO:0000313" key="17">
    <source>
        <dbReference type="EMBL" id="KAG5507550.1"/>
    </source>
</evidence>
<comment type="caution">
    <text evidence="17">The sequence shown here is derived from an EMBL/GenBank/DDBJ whole genome shotgun (WGS) entry which is preliminary data.</text>
</comment>
<dbReference type="InterPro" id="IPR029058">
    <property type="entry name" value="AB_hydrolase_fold"/>
</dbReference>
<feature type="transmembrane region" description="Helical" evidence="15">
    <location>
        <begin position="63"/>
        <end position="84"/>
    </location>
</feature>
<keyword evidence="8" id="KW-0106">Calcium</keyword>
<keyword evidence="18" id="KW-1185">Reference proteome</keyword>
<dbReference type="RefSeq" id="XP_067757865.1">
    <property type="nucleotide sequence ID" value="XM_067902448.1"/>
</dbReference>
<evidence type="ECO:0000256" key="12">
    <source>
        <dbReference type="ARBA" id="ARBA00023136"/>
    </source>
</evidence>
<feature type="transmembrane region" description="Helical" evidence="15">
    <location>
        <begin position="96"/>
        <end position="118"/>
    </location>
</feature>
<evidence type="ECO:0000259" key="16">
    <source>
        <dbReference type="Pfam" id="PF01764"/>
    </source>
</evidence>
<evidence type="ECO:0000256" key="3">
    <source>
        <dbReference type="ARBA" id="ARBA00022475"/>
    </source>
</evidence>
<name>A0A836IXJ5_9TRYP</name>
<dbReference type="EC" id="3.1.1.116" evidence="14"/>
<evidence type="ECO:0000256" key="9">
    <source>
        <dbReference type="ARBA" id="ARBA00022963"/>
    </source>
</evidence>
<dbReference type="GO" id="GO:0005886">
    <property type="term" value="C:plasma membrane"/>
    <property type="evidence" value="ECO:0007669"/>
    <property type="project" value="UniProtKB-SubCell"/>
</dbReference>
<evidence type="ECO:0000256" key="13">
    <source>
        <dbReference type="ARBA" id="ARBA00024531"/>
    </source>
</evidence>
<dbReference type="CDD" id="cd00519">
    <property type="entry name" value="Lipase_3"/>
    <property type="match status" value="1"/>
</dbReference>
<dbReference type="KEGG" id="phet:94292525"/>
<keyword evidence="4" id="KW-0597">Phosphoprotein</keyword>
<evidence type="ECO:0000256" key="1">
    <source>
        <dbReference type="ARBA" id="ARBA00001913"/>
    </source>
</evidence>
<keyword evidence="11" id="KW-0443">Lipid metabolism</keyword>
<evidence type="ECO:0000256" key="14">
    <source>
        <dbReference type="ARBA" id="ARBA00026104"/>
    </source>
</evidence>
<protein>
    <recommendedName>
        <fullName evidence="14">sn-1-specific diacylglycerol lipase</fullName>
        <ecNumber evidence="14">3.1.1.116</ecNumber>
    </recommendedName>
</protein>
<evidence type="ECO:0000256" key="15">
    <source>
        <dbReference type="SAM" id="Phobius"/>
    </source>
</evidence>
<proteinExistence type="predicted"/>
<evidence type="ECO:0000256" key="8">
    <source>
        <dbReference type="ARBA" id="ARBA00022837"/>
    </source>
</evidence>
<reference evidence="17 18" key="1">
    <citation type="submission" date="2021-02" db="EMBL/GenBank/DDBJ databases">
        <title>Porcisia hertigi Genome sequencing and assembly.</title>
        <authorList>
            <person name="Almutairi H."/>
            <person name="Gatherer D."/>
        </authorList>
    </citation>
    <scope>NUCLEOTIDE SEQUENCE [LARGE SCALE GENOMIC DNA]</scope>
    <source>
        <strain evidence="17 18">C119</strain>
    </source>
</reference>
<keyword evidence="6" id="KW-0479">Metal-binding</keyword>
<keyword evidence="5 15" id="KW-0812">Transmembrane</keyword>
<dbReference type="GeneID" id="94292525"/>
<dbReference type="SUPFAM" id="SSF53474">
    <property type="entry name" value="alpha/beta-Hydrolases"/>
    <property type="match status" value="1"/>
</dbReference>
<comment type="subcellular location">
    <subcellularLocation>
        <location evidence="2">Cell membrane</location>
        <topology evidence="2">Multi-pass membrane protein</topology>
    </subcellularLocation>
</comment>
<evidence type="ECO:0000256" key="10">
    <source>
        <dbReference type="ARBA" id="ARBA00022989"/>
    </source>
</evidence>
<dbReference type="InterPro" id="IPR002921">
    <property type="entry name" value="Fungal_lipase-type"/>
</dbReference>
<evidence type="ECO:0000313" key="18">
    <source>
        <dbReference type="Proteomes" id="UP000674318"/>
    </source>
</evidence>